<feature type="domain" description="Flagellin N-terminal" evidence="4">
    <location>
        <begin position="5"/>
        <end position="142"/>
    </location>
</feature>
<keyword evidence="2 3" id="KW-0975">Bacterial flagellum</keyword>
<dbReference type="InterPro" id="IPR046358">
    <property type="entry name" value="Flagellin_C"/>
</dbReference>
<dbReference type="PANTHER" id="PTHR42792:SF2">
    <property type="entry name" value="FLAGELLIN"/>
    <property type="match status" value="1"/>
</dbReference>
<dbReference type="Pfam" id="PF00669">
    <property type="entry name" value="Flagellin_N"/>
    <property type="match status" value="1"/>
</dbReference>
<keyword evidence="6" id="KW-0969">Cilium</keyword>
<accession>A0A6A1R0G4</accession>
<comment type="function">
    <text evidence="3">Flagellin is the subunit protein which polymerizes to form the filaments of bacterial flagella.</text>
</comment>
<reference evidence="6" key="1">
    <citation type="submission" date="2019-09" db="EMBL/GenBank/DDBJ databases">
        <title>Draft genome sequences of 48 bacterial type strains from the CCUG.</title>
        <authorList>
            <person name="Tunovic T."/>
            <person name="Pineiro-Iglesias B."/>
            <person name="Unosson C."/>
            <person name="Inganas E."/>
            <person name="Ohlen M."/>
            <person name="Cardew S."/>
            <person name="Jensie-Markopoulos S."/>
            <person name="Salva-Serra F."/>
            <person name="Jaen-Luchoro D."/>
            <person name="Karlsson R."/>
            <person name="Svensson-Stadler L."/>
            <person name="Chun J."/>
            <person name="Moore E."/>
        </authorList>
    </citation>
    <scope>NUCLEOTIDE SEQUENCE</scope>
    <source>
        <strain evidence="6">CCUG 15333</strain>
    </source>
</reference>
<evidence type="ECO:0000256" key="2">
    <source>
        <dbReference type="ARBA" id="ARBA00023143"/>
    </source>
</evidence>
<dbReference type="EMBL" id="VZOT01000011">
    <property type="protein sequence ID" value="KAB0585733.1"/>
    <property type="molecule type" value="Genomic_DNA"/>
</dbReference>
<dbReference type="GO" id="GO:0009288">
    <property type="term" value="C:bacterial-type flagellum"/>
    <property type="evidence" value="ECO:0007669"/>
    <property type="project" value="UniProtKB-SubCell"/>
</dbReference>
<dbReference type="InterPro" id="IPR042187">
    <property type="entry name" value="Flagellin_C_sub2"/>
</dbReference>
<dbReference type="PANTHER" id="PTHR42792">
    <property type="entry name" value="FLAGELLIN"/>
    <property type="match status" value="1"/>
</dbReference>
<comment type="caution">
    <text evidence="6">The sequence shown here is derived from an EMBL/GenBank/DDBJ whole genome shotgun (WGS) entry which is preliminary data.</text>
</comment>
<evidence type="ECO:0000259" key="4">
    <source>
        <dbReference type="Pfam" id="PF00669"/>
    </source>
</evidence>
<dbReference type="InterPro" id="IPR001492">
    <property type="entry name" value="Flagellin"/>
</dbReference>
<evidence type="ECO:0000259" key="5">
    <source>
        <dbReference type="Pfam" id="PF00700"/>
    </source>
</evidence>
<gene>
    <name evidence="6" type="ORF">F7P80_13490</name>
</gene>
<dbReference type="RefSeq" id="WP_151045483.1">
    <property type="nucleotide sequence ID" value="NZ_VZOT01000011.1"/>
</dbReference>
<dbReference type="GO" id="GO:0005576">
    <property type="term" value="C:extracellular region"/>
    <property type="evidence" value="ECO:0007669"/>
    <property type="project" value="UniProtKB-SubCell"/>
</dbReference>
<keyword evidence="6" id="KW-0966">Cell projection</keyword>
<dbReference type="Pfam" id="PF00700">
    <property type="entry name" value="Flagellin_C"/>
    <property type="match status" value="1"/>
</dbReference>
<comment type="subcellular location">
    <subcellularLocation>
        <location evidence="3">Secreted</location>
    </subcellularLocation>
    <subcellularLocation>
        <location evidence="3">Bacterial flagellum</location>
    </subcellularLocation>
</comment>
<dbReference type="InterPro" id="IPR001029">
    <property type="entry name" value="Flagellin_N"/>
</dbReference>
<dbReference type="GO" id="GO:0005198">
    <property type="term" value="F:structural molecule activity"/>
    <property type="evidence" value="ECO:0007669"/>
    <property type="project" value="UniProtKB-UniRule"/>
</dbReference>
<dbReference type="Gene3D" id="6.10.10.10">
    <property type="entry name" value="Flagellar export chaperone, C-terminal domain"/>
    <property type="match status" value="1"/>
</dbReference>
<dbReference type="Gene3D" id="3.30.70.2120">
    <property type="match status" value="1"/>
</dbReference>
<organism evidence="6">
    <name type="scientific">Comamonas kerstersii</name>
    <dbReference type="NCBI Taxonomy" id="225992"/>
    <lineage>
        <taxon>Bacteria</taxon>
        <taxon>Pseudomonadati</taxon>
        <taxon>Pseudomonadota</taxon>
        <taxon>Betaproteobacteria</taxon>
        <taxon>Burkholderiales</taxon>
        <taxon>Comamonadaceae</taxon>
        <taxon>Comamonas</taxon>
    </lineage>
</organism>
<keyword evidence="6" id="KW-0282">Flagellum</keyword>
<protein>
    <recommendedName>
        <fullName evidence="3">Flagellin</fullName>
    </recommendedName>
</protein>
<dbReference type="AlphaFoldDB" id="A0A6A1R0G4"/>
<evidence type="ECO:0000256" key="1">
    <source>
        <dbReference type="ARBA" id="ARBA00005709"/>
    </source>
</evidence>
<dbReference type="Gene3D" id="1.20.1330.10">
    <property type="entry name" value="f41 fragment of flagellin, N-terminal domain"/>
    <property type="match status" value="1"/>
</dbReference>
<feature type="domain" description="Flagellin C-terminal" evidence="5">
    <location>
        <begin position="330"/>
        <end position="415"/>
    </location>
</feature>
<comment type="similarity">
    <text evidence="1 3">Belongs to the bacterial flagellin family.</text>
</comment>
<dbReference type="PRINTS" id="PR00207">
    <property type="entry name" value="FLAGELLIN"/>
</dbReference>
<sequence>MAATINTNIASINAQRNLALSGQSLNTTMQRLSSGLRVNSAKDDAAGLAIAERMNTQVTGLTVAARNANDGISLAQTAEGALGKVGDMLQRMRELAAQASNATNSASDRKALQAEVSQLAAEIDRVAKQTNFNGQKILDGSFAGAVFQVGANSGDNVTLGALVDTRSSKVSNISYGTKKETPISTEDSSTNGTLKDYASPLDSTNLTITVSSNDGNTQITEVTLPDLPAATSRQERLGQVVEAINNKSADTGVTAYLTKIDGTEDYTVTIMSSRIDADGLPATIKFGSGFTTETTGISTDLNITDTDGIKNEQGIDDIDVTTQEGAWIALKKIDSAIDQINGARATLGAMQTRFENAVNNIDIQVENLSAARGRIVDADFAVETANLSRTQILQQAGTAMVAQANQIPQNVLQLLQG</sequence>
<proteinExistence type="inferred from homology"/>
<keyword evidence="3" id="KW-0964">Secreted</keyword>
<dbReference type="SUPFAM" id="SSF64518">
    <property type="entry name" value="Phase 1 flagellin"/>
    <property type="match status" value="1"/>
</dbReference>
<evidence type="ECO:0000256" key="3">
    <source>
        <dbReference type="RuleBase" id="RU362073"/>
    </source>
</evidence>
<name>A0A6A1R0G4_9BURK</name>
<evidence type="ECO:0000313" key="6">
    <source>
        <dbReference type="EMBL" id="KAB0585733.1"/>
    </source>
</evidence>